<dbReference type="EMBL" id="PDSH01000017">
    <property type="protein sequence ID" value="PIE24258.1"/>
    <property type="molecule type" value="Genomic_DNA"/>
</dbReference>
<evidence type="ECO:0000313" key="2">
    <source>
        <dbReference type="Proteomes" id="UP000243469"/>
    </source>
</evidence>
<dbReference type="Pfam" id="PF09839">
    <property type="entry name" value="DUF2066"/>
    <property type="match status" value="1"/>
</dbReference>
<organism evidence="1 2">
    <name type="scientific">Neptuniibacter caesariensis</name>
    <dbReference type="NCBI Taxonomy" id="207954"/>
    <lineage>
        <taxon>Bacteria</taxon>
        <taxon>Pseudomonadati</taxon>
        <taxon>Pseudomonadota</taxon>
        <taxon>Gammaproteobacteria</taxon>
        <taxon>Oceanospirillales</taxon>
        <taxon>Oceanospirillaceae</taxon>
        <taxon>Neptuniibacter</taxon>
    </lineage>
</organism>
<reference evidence="1 2" key="1">
    <citation type="submission" date="2017-10" db="EMBL/GenBank/DDBJ databases">
        <title>Novel microbial diversity and functional potential in the marine mammal oral microbiome.</title>
        <authorList>
            <person name="Dudek N.K."/>
            <person name="Sun C.L."/>
            <person name="Burstein D."/>
            <person name="Kantor R.S."/>
            <person name="Aliaga Goltsman D.S."/>
            <person name="Bik E.M."/>
            <person name="Thomas B.C."/>
            <person name="Banfield J.F."/>
            <person name="Relman D.A."/>
        </authorList>
    </citation>
    <scope>NUCLEOTIDE SEQUENCE [LARGE SCALE GENOMIC DNA]</scope>
    <source>
        <strain evidence="1">DOLJORAL78_47_21</strain>
    </source>
</reference>
<comment type="caution">
    <text evidence="1">The sequence shown here is derived from an EMBL/GenBank/DDBJ whole genome shotgun (WGS) entry which is preliminary data.</text>
</comment>
<dbReference type="AlphaFoldDB" id="A0A2G6JLH1"/>
<dbReference type="InterPro" id="IPR018642">
    <property type="entry name" value="DUF2066"/>
</dbReference>
<dbReference type="Proteomes" id="UP000243469">
    <property type="component" value="Unassembled WGS sequence"/>
</dbReference>
<sequence>MGNRMSFVRFTLVTVWVLLAQPVMAGTITNLYQADISVAKITEKPTSEQVRSGLQQVLVRVSGNSSIASNPAIQGQLKSSGIYLQQFSFLPEGPVLQLSFNQNQVDALIAQTGVKPLGVQRPTVLFWLVSDQNQVQDYMAAEASAVKALLAAARVRGIPAQFPIFDLTDQAALPVADIWGLFAEPIAAASERYRPDAVVAARLNYQDSGQVRLEWSFSSGQSSKRLSGLGTENQVLQEMIDTVADSLFKPVVSHKLSDFQEGVKVHFSNVSSLSDFIQLSEFLKGLSAVRMASPERVSEDDVIMRIVLDGTEAQLQQTIAVEPRLHLIDRIVDPAGRAVLHYRWQN</sequence>
<gene>
    <name evidence="1" type="ORF">CSA60_03360</name>
</gene>
<name>A0A2G6JLH1_NEPCE</name>
<evidence type="ECO:0008006" key="3">
    <source>
        <dbReference type="Google" id="ProtNLM"/>
    </source>
</evidence>
<evidence type="ECO:0000313" key="1">
    <source>
        <dbReference type="EMBL" id="PIE24258.1"/>
    </source>
</evidence>
<protein>
    <recommendedName>
        <fullName evidence="3">DUF2066 domain-containing protein</fullName>
    </recommendedName>
</protein>
<proteinExistence type="predicted"/>
<accession>A0A2G6JLH1</accession>